<dbReference type="EMBL" id="AK354643">
    <property type="protein sequence ID" value="BAJ85862.1"/>
    <property type="molecule type" value="mRNA"/>
</dbReference>
<evidence type="ECO:0000313" key="1">
    <source>
        <dbReference type="EMBL" id="BAJ85862.1"/>
    </source>
</evidence>
<proteinExistence type="evidence at transcript level"/>
<sequence length="24" mass="2716">MTTDWIMSSHACTSDETDDVSRNL</sequence>
<accession>F2CSP1</accession>
<reference evidence="1" key="1">
    <citation type="journal article" date="2011" name="Plant Physiol.">
        <title>Comprehensive sequence analysis of 24,783 barley full-length cDNAs derived from 12 clone libraries.</title>
        <authorList>
            <person name="Matsumoto T."/>
            <person name="Tanaka T."/>
            <person name="Sakai H."/>
            <person name="Amano N."/>
            <person name="Kanamori H."/>
            <person name="Kurita K."/>
            <person name="Kikuta A."/>
            <person name="Kamiya K."/>
            <person name="Yamamoto M."/>
            <person name="Ikawa H."/>
            <person name="Fujii N."/>
            <person name="Hori K."/>
            <person name="Itoh T."/>
            <person name="Sato K."/>
        </authorList>
    </citation>
    <scope>NUCLEOTIDE SEQUENCE</scope>
    <source>
        <tissue evidence="1">Shoot</tissue>
    </source>
</reference>
<protein>
    <submittedName>
        <fullName evidence="1">Predicted protein</fullName>
    </submittedName>
</protein>
<dbReference type="AlphaFoldDB" id="F2CSP1"/>
<name>F2CSP1_HORVV</name>
<organism evidence="1">
    <name type="scientific">Hordeum vulgare subsp. vulgare</name>
    <name type="common">Domesticated barley</name>
    <dbReference type="NCBI Taxonomy" id="112509"/>
    <lineage>
        <taxon>Eukaryota</taxon>
        <taxon>Viridiplantae</taxon>
        <taxon>Streptophyta</taxon>
        <taxon>Embryophyta</taxon>
        <taxon>Tracheophyta</taxon>
        <taxon>Spermatophyta</taxon>
        <taxon>Magnoliopsida</taxon>
        <taxon>Liliopsida</taxon>
        <taxon>Poales</taxon>
        <taxon>Poaceae</taxon>
        <taxon>BOP clade</taxon>
        <taxon>Pooideae</taxon>
        <taxon>Triticodae</taxon>
        <taxon>Triticeae</taxon>
        <taxon>Hordeinae</taxon>
        <taxon>Hordeum</taxon>
    </lineage>
</organism>